<evidence type="ECO:0000313" key="2">
    <source>
        <dbReference type="Proteomes" id="UP000004477"/>
    </source>
</evidence>
<sequence>MQRYNNNLNKKNKNEKNDGFTCFLREIMVILQTDTVLFLFCKK</sequence>
<dbReference type="HOGENOM" id="CLU_3237616_0_0_10"/>
<organism evidence="1 2">
    <name type="scientific">Segatella copri DSM 18205</name>
    <dbReference type="NCBI Taxonomy" id="537011"/>
    <lineage>
        <taxon>Bacteria</taxon>
        <taxon>Pseudomonadati</taxon>
        <taxon>Bacteroidota</taxon>
        <taxon>Bacteroidia</taxon>
        <taxon>Bacteroidales</taxon>
        <taxon>Prevotellaceae</taxon>
        <taxon>Segatella</taxon>
    </lineage>
</organism>
<gene>
    <name evidence="1" type="ORF">PREVCOP_05809</name>
</gene>
<protein>
    <submittedName>
        <fullName evidence="1">Uncharacterized protein</fullName>
    </submittedName>
</protein>
<name>D1PF03_9BACT</name>
<reference evidence="1" key="1">
    <citation type="submission" date="2009-11" db="EMBL/GenBank/DDBJ databases">
        <authorList>
            <person name="Weinstock G."/>
            <person name="Sodergren E."/>
            <person name="Clifton S."/>
            <person name="Fulton L."/>
            <person name="Fulton B."/>
            <person name="Courtney L."/>
            <person name="Fronick C."/>
            <person name="Harrison M."/>
            <person name="Strong C."/>
            <person name="Farmer C."/>
            <person name="Delahaunty K."/>
            <person name="Markovic C."/>
            <person name="Hall O."/>
            <person name="Minx P."/>
            <person name="Tomlinson C."/>
            <person name="Mitreva M."/>
            <person name="Nelson J."/>
            <person name="Hou S."/>
            <person name="Wollam A."/>
            <person name="Pepin K.H."/>
            <person name="Johnson M."/>
            <person name="Bhonagiri V."/>
            <person name="Nash W.E."/>
            <person name="Warren W."/>
            <person name="Chinwalla A."/>
            <person name="Mardis E.R."/>
            <person name="Wilson R.K."/>
        </authorList>
    </citation>
    <scope>NUCLEOTIDE SEQUENCE [LARGE SCALE GENOMIC DNA]</scope>
    <source>
        <strain evidence="1">DSM 18205</strain>
    </source>
</reference>
<dbReference type="EMBL" id="ACBX02000030">
    <property type="protein sequence ID" value="EFB34719.1"/>
    <property type="molecule type" value="Genomic_DNA"/>
</dbReference>
<dbReference type="PaxDb" id="537011-PREVCOP_05809"/>
<dbReference type="Proteomes" id="UP000004477">
    <property type="component" value="Unassembled WGS sequence"/>
</dbReference>
<comment type="caution">
    <text evidence="1">The sequence shown here is derived from an EMBL/GenBank/DDBJ whole genome shotgun (WGS) entry which is preliminary data.</text>
</comment>
<accession>D1PF03</accession>
<dbReference type="AlphaFoldDB" id="D1PF03"/>
<keyword evidence="2" id="KW-1185">Reference proteome</keyword>
<proteinExistence type="predicted"/>
<evidence type="ECO:0000313" key="1">
    <source>
        <dbReference type="EMBL" id="EFB34719.1"/>
    </source>
</evidence>
<dbReference type="STRING" id="537011.PREVCOP_05809"/>